<evidence type="ECO:0000256" key="1">
    <source>
        <dbReference type="SAM" id="MobiDB-lite"/>
    </source>
</evidence>
<dbReference type="RefSeq" id="WP_387409454.1">
    <property type="nucleotide sequence ID" value="NZ_JBIASD010000004.1"/>
</dbReference>
<comment type="caution">
    <text evidence="3">The sequence shown here is derived from an EMBL/GenBank/DDBJ whole genome shotgun (WGS) entry which is preliminary data.</text>
</comment>
<dbReference type="Pfam" id="PF04233">
    <property type="entry name" value="Phage_Mu_F"/>
    <property type="match status" value="1"/>
</dbReference>
<dbReference type="InterPro" id="IPR006528">
    <property type="entry name" value="Phage_head_morphogenesis_dom"/>
</dbReference>
<dbReference type="InterPro" id="IPR009097">
    <property type="entry name" value="Cyclic_Pdiesterase"/>
</dbReference>
<dbReference type="SUPFAM" id="SSF55144">
    <property type="entry name" value="LigT-like"/>
    <property type="match status" value="1"/>
</dbReference>
<organism evidence="3 4">
    <name type="scientific">Microtetraspora malaysiensis</name>
    <dbReference type="NCBI Taxonomy" id="161358"/>
    <lineage>
        <taxon>Bacteria</taxon>
        <taxon>Bacillati</taxon>
        <taxon>Actinomycetota</taxon>
        <taxon>Actinomycetes</taxon>
        <taxon>Streptosporangiales</taxon>
        <taxon>Streptosporangiaceae</taxon>
        <taxon>Microtetraspora</taxon>
    </lineage>
</organism>
<evidence type="ECO:0000313" key="4">
    <source>
        <dbReference type="Proteomes" id="UP001602013"/>
    </source>
</evidence>
<protein>
    <submittedName>
        <fullName evidence="3">Phage minor head protein</fullName>
    </submittedName>
</protein>
<accession>A0ABW6SNN5</accession>
<name>A0ABW6SNN5_9ACTN</name>
<feature type="region of interest" description="Disordered" evidence="1">
    <location>
        <begin position="482"/>
        <end position="504"/>
    </location>
</feature>
<feature type="domain" description="Phage head morphogenesis" evidence="2">
    <location>
        <begin position="144"/>
        <end position="267"/>
    </location>
</feature>
<dbReference type="Gene3D" id="3.90.1140.10">
    <property type="entry name" value="Cyclic phosphodiesterase"/>
    <property type="match status" value="1"/>
</dbReference>
<evidence type="ECO:0000313" key="3">
    <source>
        <dbReference type="EMBL" id="MFF3665458.1"/>
    </source>
</evidence>
<dbReference type="Proteomes" id="UP001602013">
    <property type="component" value="Unassembled WGS sequence"/>
</dbReference>
<evidence type="ECO:0000259" key="2">
    <source>
        <dbReference type="Pfam" id="PF04233"/>
    </source>
</evidence>
<reference evidence="3 4" key="1">
    <citation type="submission" date="2024-10" db="EMBL/GenBank/DDBJ databases">
        <title>The Natural Products Discovery Center: Release of the First 8490 Sequenced Strains for Exploring Actinobacteria Biosynthetic Diversity.</title>
        <authorList>
            <person name="Kalkreuter E."/>
            <person name="Kautsar S.A."/>
            <person name="Yang D."/>
            <person name="Bader C.D."/>
            <person name="Teijaro C.N."/>
            <person name="Fluegel L."/>
            <person name="Davis C.M."/>
            <person name="Simpson J.R."/>
            <person name="Lauterbach L."/>
            <person name="Steele A.D."/>
            <person name="Gui C."/>
            <person name="Meng S."/>
            <person name="Li G."/>
            <person name="Viehrig K."/>
            <person name="Ye F."/>
            <person name="Su P."/>
            <person name="Kiefer A.F."/>
            <person name="Nichols A."/>
            <person name="Cepeda A.J."/>
            <person name="Yan W."/>
            <person name="Fan B."/>
            <person name="Jiang Y."/>
            <person name="Adhikari A."/>
            <person name="Zheng C.-J."/>
            <person name="Schuster L."/>
            <person name="Cowan T.M."/>
            <person name="Smanski M.J."/>
            <person name="Chevrette M.G."/>
            <person name="De Carvalho L.P.S."/>
            <person name="Shen B."/>
        </authorList>
    </citation>
    <scope>NUCLEOTIDE SEQUENCE [LARGE SCALE GENOMIC DNA]</scope>
    <source>
        <strain evidence="3 4">NPDC002173</strain>
    </source>
</reference>
<gene>
    <name evidence="3" type="ORF">ACFYXI_07670</name>
</gene>
<dbReference type="EMBL" id="JBIASD010000004">
    <property type="protein sequence ID" value="MFF3665458.1"/>
    <property type="molecule type" value="Genomic_DNA"/>
</dbReference>
<sequence length="998" mass="106543">MTADPRAMVRAAAERTLSGLEPLAQQVIQEALDQVAAEYAASLQASLVADGDPVDDSDARRLLDLWLARIPEILAALLAVYGASGAAAWRWLLSRDADPARRSRDLVDAYLKDPATLPERVRAYLETAEKRLRDVGDDLWKAARKALADGVAAGDSMDQLRDRLQATFAEGGVELGEGRAQRIARTEVLAAWSSAAMDEARTVPAEYQPRWKEWLATLDLRTRPAHFVVDGTTVPIDAPFMVGGEQLRYPGDPHASAGNVVNCRCALLLKHSDDEPASDQGRQFLSDEEIAEVIADFEERGYVREKDITAASGGPYTGGMVALVPSQPDIDRLAVAGGELAEDLHLTLLFLGDVDGIGEETRAAIVDRLRQDVPGLRDGGGPVEGNGFALSVFNPNSDERDTCIVLGVGGQDLADVHRAVVYTVGDVYDPPEQHAPWVPHVTLTYTDDLSQVARLVDRTGPIVFDRLRVAFGGEVVDIPLDSEGADMPDRTAAAPSPRRWSTPGDTALAFEDQETGDGRIFAPRALYWDGESWPLQYAPKMNGGHSGAVLVGEIQQVNRVGGRITGTGVVYGQDAGLDVIQLLDQAAPLGVSVDLDDVDVEFVDRRPPEVRAPEAGDDGVVLLASLKQASVMMLPDGGWSVRATQVVEWTTGDKGVVNATGLRAALTAAGLLTAAAGDGDDKPGEVLFAEQAGDFVMRITRARLRGATLVTVPAFANACITLDPPDPGEHSIAASDGLDELTASALAGFQAMPRPPASWFREPTAAELPPGSGGVHYANGRIYGWVAQAGVPHEGYPGRNLTIESLGDIDTTAFLRTWFELDDGSRVRVGAFTMNAPHHRDGAECESSACQFDDTRTVAGIVTVGMNAGGMWFSGAAAPWLSDWDRMVFQACQPSYHMRQEAGGRWALRAVLSVPVPGHPSRLAAAAVVDRANLALTASTSPMPARWPVIDERALAVAVVDEMDRRAAARAEVERLVASLAPVRAEIAASTAAQIKEA</sequence>
<keyword evidence="4" id="KW-1185">Reference proteome</keyword>
<proteinExistence type="predicted"/>